<sequence length="972" mass="111515">MRNATVENPVPNAPPLNEANSVILNMDEIVRRQQLAQNNIIQSQDVENQKPIHQIDLEYDENDVFTQRIQEHLTNVQVPPSRKRARLNEPINADRPVFNFDYDTLCFFCENGRETFHCLGGIAVYTPEDGVSYEGKTMKLHKMPEASELAEQNQITDVPLENVIFRDVKKLNLLKPAVLPQTYAAYIWGKACKINLPSWKGFNELITGHLEYSTSNIICLPFINAPPSNLTTLNTAIHHAKKECLKLNKKMCFVTFDQPSYYKAKMIVSEKPSLNMVKIRLGGFHLLMSYMGSIGYIMSGSGLEELWTTIYAGESVKKMVTGHAYARSLRAHILTYTAISIHVCKNINLTSDLKESIQHIFGDLQRLRVEDFHNDPTISHLTDLFLEKLKNHSIRSDTAKLWSQYFNLITIMLQFIEAERTGNWKLHLQSIREMLPVFHAAGHFAYAKSAQMYLQDMDELSYQMDDEEYYKLTKEGFFTIRRTDKAWSGVWSDMVIEQTLNRFFGTDLKHGRGVTEGVVARYLLAMPAAFNIMNSLEEYCGLESYSSEQHVDLTNQRMNKDEKHIDMLLYWLDKHDPFTSHGSISSLSTGVIGDARINCHLAVEIGEKGMDKMIGQNASNVTLSAVHKVKPLSIAEGGAHLENEPFINVDPQILFQRIAVTFQGNEKLTREALAYELSPFPLSIFDENGLMRKSTKSELYKLFSSHPQEIVSAINYHVIDGGWLLHKYVWPHSKTYSGICEGYKNYILNSFGENVMVVFDGYNSEIIGTKSYERYRRKEAAVAPDIAVNEEALVSLKQKNFLQNIANKFKFVRMLSNYLNKYNITTKVAEEDADELIVKSAIEIKEQSQKMVAVVGNDVDLFILMIGLAPEATNLYFIKDDEKNENLIQMAQKFYHNDQTIEVLYESAEKITMILYNSRDNEENIENLRYRLFINSSSKKKFQLSTLPPTRSSLQQHTKRVYYQVQLWLDRK</sequence>
<evidence type="ECO:0000313" key="2">
    <source>
        <dbReference type="Proteomes" id="UP001627154"/>
    </source>
</evidence>
<evidence type="ECO:0000313" key="1">
    <source>
        <dbReference type="EMBL" id="KAL3388432.1"/>
    </source>
</evidence>
<dbReference type="PANTHER" id="PTHR46704:SF1">
    <property type="entry name" value="TELOMERE LENGTH REGULATION PROTEIN TEL2 HOMOLOG"/>
    <property type="match status" value="1"/>
</dbReference>
<dbReference type="SUPFAM" id="SSF88723">
    <property type="entry name" value="PIN domain-like"/>
    <property type="match status" value="1"/>
</dbReference>
<comment type="caution">
    <text evidence="1">The sequence shown here is derived from an EMBL/GenBank/DDBJ whole genome shotgun (WGS) entry which is preliminary data.</text>
</comment>
<dbReference type="Proteomes" id="UP001627154">
    <property type="component" value="Unassembled WGS sequence"/>
</dbReference>
<dbReference type="Gene3D" id="3.40.50.1010">
    <property type="entry name" value="5'-nuclease"/>
    <property type="match status" value="1"/>
</dbReference>
<proteinExistence type="predicted"/>
<gene>
    <name evidence="1" type="ORF">TKK_016440</name>
</gene>
<keyword evidence="2" id="KW-1185">Reference proteome</keyword>
<dbReference type="InterPro" id="IPR029060">
    <property type="entry name" value="PIN-like_dom_sf"/>
</dbReference>
<protein>
    <recommendedName>
        <fullName evidence="3">XPG-I domain-containing protein</fullName>
    </recommendedName>
</protein>
<dbReference type="EMBL" id="JBJJXI010000133">
    <property type="protein sequence ID" value="KAL3388432.1"/>
    <property type="molecule type" value="Genomic_DNA"/>
</dbReference>
<organism evidence="1 2">
    <name type="scientific">Trichogramma kaykai</name>
    <dbReference type="NCBI Taxonomy" id="54128"/>
    <lineage>
        <taxon>Eukaryota</taxon>
        <taxon>Metazoa</taxon>
        <taxon>Ecdysozoa</taxon>
        <taxon>Arthropoda</taxon>
        <taxon>Hexapoda</taxon>
        <taxon>Insecta</taxon>
        <taxon>Pterygota</taxon>
        <taxon>Neoptera</taxon>
        <taxon>Endopterygota</taxon>
        <taxon>Hymenoptera</taxon>
        <taxon>Apocrita</taxon>
        <taxon>Proctotrupomorpha</taxon>
        <taxon>Chalcidoidea</taxon>
        <taxon>Trichogrammatidae</taxon>
        <taxon>Trichogramma</taxon>
    </lineage>
</organism>
<dbReference type="AlphaFoldDB" id="A0ABD2W5P0"/>
<dbReference type="PANTHER" id="PTHR46704">
    <property type="entry name" value="CXC DOMAIN-CONTAINING PROTEIN-RELATED"/>
    <property type="match status" value="1"/>
</dbReference>
<name>A0ABD2W5P0_9HYME</name>
<reference evidence="1 2" key="1">
    <citation type="journal article" date="2024" name="bioRxiv">
        <title>A reference genome for Trichogramma kaykai: A tiny desert-dwelling parasitoid wasp with competing sex-ratio distorters.</title>
        <authorList>
            <person name="Culotta J."/>
            <person name="Lindsey A.R."/>
        </authorList>
    </citation>
    <scope>NUCLEOTIDE SEQUENCE [LARGE SCALE GENOMIC DNA]</scope>
    <source>
        <strain evidence="1 2">KSX58</strain>
    </source>
</reference>
<evidence type="ECO:0008006" key="3">
    <source>
        <dbReference type="Google" id="ProtNLM"/>
    </source>
</evidence>
<accession>A0ABD2W5P0</accession>